<dbReference type="PANTHER" id="PTHR24104">
    <property type="entry name" value="E3 UBIQUITIN-PROTEIN LIGASE NHLRC1-RELATED"/>
    <property type="match status" value="1"/>
</dbReference>
<dbReference type="SUPFAM" id="SSF101898">
    <property type="entry name" value="NHL repeat"/>
    <property type="match status" value="1"/>
</dbReference>
<proteinExistence type="predicted"/>
<dbReference type="PANTHER" id="PTHR24104:SF25">
    <property type="entry name" value="PROTEIN LIN-41"/>
    <property type="match status" value="1"/>
</dbReference>
<dbReference type="InterPro" id="IPR050952">
    <property type="entry name" value="TRIM-NHL_E3_ligases"/>
</dbReference>
<dbReference type="AlphaFoldDB" id="A0A8S2ZV52"/>
<dbReference type="GO" id="GO:0000209">
    <property type="term" value="P:protein polyubiquitination"/>
    <property type="evidence" value="ECO:0007669"/>
    <property type="project" value="TreeGrafter"/>
</dbReference>
<reference evidence="1" key="1">
    <citation type="submission" date="2021-02" db="EMBL/GenBank/DDBJ databases">
        <authorList>
            <person name="Nowell W R."/>
        </authorList>
    </citation>
    <scope>NUCLEOTIDE SEQUENCE</scope>
</reference>
<comment type="caution">
    <text evidence="1">The sequence shown here is derived from an EMBL/GenBank/DDBJ whole genome shotgun (WGS) entry which is preliminary data.</text>
</comment>
<evidence type="ECO:0000313" key="2">
    <source>
        <dbReference type="Proteomes" id="UP000681720"/>
    </source>
</evidence>
<name>A0A8S2ZV52_9BILA</name>
<protein>
    <submittedName>
        <fullName evidence="1">Uncharacterized protein</fullName>
    </submittedName>
</protein>
<accession>A0A8S2ZV52</accession>
<dbReference type="GO" id="GO:0043161">
    <property type="term" value="P:proteasome-mediated ubiquitin-dependent protein catabolic process"/>
    <property type="evidence" value="ECO:0007669"/>
    <property type="project" value="TreeGrafter"/>
</dbReference>
<feature type="non-terminal residue" evidence="1">
    <location>
        <position position="1"/>
    </location>
</feature>
<gene>
    <name evidence="1" type="ORF">GIL414_LOCUS41579</name>
</gene>
<dbReference type="GO" id="GO:0061630">
    <property type="term" value="F:ubiquitin protein ligase activity"/>
    <property type="evidence" value="ECO:0007669"/>
    <property type="project" value="TreeGrafter"/>
</dbReference>
<evidence type="ECO:0000313" key="1">
    <source>
        <dbReference type="EMBL" id="CAF4663325.1"/>
    </source>
</evidence>
<dbReference type="GO" id="GO:0008270">
    <property type="term" value="F:zinc ion binding"/>
    <property type="evidence" value="ECO:0007669"/>
    <property type="project" value="UniProtKB-KW"/>
</dbReference>
<dbReference type="Gene3D" id="2.120.10.30">
    <property type="entry name" value="TolB, C-terminal domain"/>
    <property type="match status" value="1"/>
</dbReference>
<dbReference type="EMBL" id="CAJOBJ010118185">
    <property type="protein sequence ID" value="CAF4663325.1"/>
    <property type="molecule type" value="Genomic_DNA"/>
</dbReference>
<dbReference type="Proteomes" id="UP000681720">
    <property type="component" value="Unassembled WGS sequence"/>
</dbReference>
<sequence>SIRKMADWATQNRLYPPGYHTTDTRYRRTSIDSSLPFSIASNKRHSCRIKTKQLKKFNENEVLTDSLRHGLSQAFHFYDSISAENNDDRNPKLLATYASNLNWPRSVCCLSGSDGSLIVCEQDRCRLLLFTSQLMLRSTCGGKKGNDLYEFDSPWSVASFIDGSSSKVLVADTNNRRVQCFSIGFHGEFMYKHTFVTKEKPYFVGTSNQHFAISCEKSLILTFSIKKRKQLATIDLNRTSIQPNSSQIALPFCMDSENSFLFFSNSTSSISMIHQLTITGEYLRSIKLDHYPFLRISSLTFDNYDQQLIIVDSFNSVIYSVEHDLDEDNVIVLLKHSDSLNTPQALCIGNEGHLIVVECSVTTQHTLKIFRYHPCSCHSRVTTSSVKTSETTSVRSFIFPY</sequence>
<organism evidence="1 2">
    <name type="scientific">Rotaria magnacalcarata</name>
    <dbReference type="NCBI Taxonomy" id="392030"/>
    <lineage>
        <taxon>Eukaryota</taxon>
        <taxon>Metazoa</taxon>
        <taxon>Spiralia</taxon>
        <taxon>Gnathifera</taxon>
        <taxon>Rotifera</taxon>
        <taxon>Eurotatoria</taxon>
        <taxon>Bdelloidea</taxon>
        <taxon>Philodinida</taxon>
        <taxon>Philodinidae</taxon>
        <taxon>Rotaria</taxon>
    </lineage>
</organism>
<dbReference type="InterPro" id="IPR011042">
    <property type="entry name" value="6-blade_b-propeller_TolB-like"/>
</dbReference>